<organism evidence="2 3">
    <name type="scientific">Pseudorhizobium tarimense</name>
    <dbReference type="NCBI Taxonomy" id="1079109"/>
    <lineage>
        <taxon>Bacteria</taxon>
        <taxon>Pseudomonadati</taxon>
        <taxon>Pseudomonadota</taxon>
        <taxon>Alphaproteobacteria</taxon>
        <taxon>Hyphomicrobiales</taxon>
        <taxon>Rhizobiaceae</taxon>
        <taxon>Rhizobium/Agrobacterium group</taxon>
        <taxon>Pseudorhizobium</taxon>
    </lineage>
</organism>
<dbReference type="SUPFAM" id="SSF54427">
    <property type="entry name" value="NTF2-like"/>
    <property type="match status" value="1"/>
</dbReference>
<protein>
    <recommendedName>
        <fullName evidence="1">DUF4440 domain-containing protein</fullName>
    </recommendedName>
</protein>
<dbReference type="InterPro" id="IPR032710">
    <property type="entry name" value="NTF2-like_dom_sf"/>
</dbReference>
<proteinExistence type="predicted"/>
<reference evidence="2 3" key="1">
    <citation type="submission" date="2024-06" db="EMBL/GenBank/DDBJ databases">
        <title>Genomic Encyclopedia of Type Strains, Phase IV (KMG-IV): sequencing the most valuable type-strain genomes for metagenomic binning, comparative biology and taxonomic classification.</title>
        <authorList>
            <person name="Goeker M."/>
        </authorList>
    </citation>
    <scope>NUCLEOTIDE SEQUENCE [LARGE SCALE GENOMIC DNA]</scope>
    <source>
        <strain evidence="2 3">DSM 105042</strain>
    </source>
</reference>
<evidence type="ECO:0000313" key="3">
    <source>
        <dbReference type="Proteomes" id="UP001549031"/>
    </source>
</evidence>
<sequence>MTLGKPHADLFYCLETSLHRPEVRRSPQQTAGLLADEFVEFAKSGRVYNKEVTIDALANEGSSGSSMVPQVADFFVTALSNDVVLVRYRSVRAAPDGHKTFETLRSSIWKSNLGRWQMVFHQGTPIPHE</sequence>
<feature type="domain" description="DUF4440" evidence="1">
    <location>
        <begin position="14"/>
        <end position="118"/>
    </location>
</feature>
<comment type="caution">
    <text evidence="2">The sequence shown here is derived from an EMBL/GenBank/DDBJ whole genome shotgun (WGS) entry which is preliminary data.</text>
</comment>
<dbReference type="Pfam" id="PF14534">
    <property type="entry name" value="DUF4440"/>
    <property type="match status" value="1"/>
</dbReference>
<dbReference type="EMBL" id="JBEPLJ010000042">
    <property type="protein sequence ID" value="MET3588886.1"/>
    <property type="molecule type" value="Genomic_DNA"/>
</dbReference>
<gene>
    <name evidence="2" type="ORF">ABID21_005026</name>
</gene>
<keyword evidence="3" id="KW-1185">Reference proteome</keyword>
<evidence type="ECO:0000259" key="1">
    <source>
        <dbReference type="Pfam" id="PF14534"/>
    </source>
</evidence>
<evidence type="ECO:0000313" key="2">
    <source>
        <dbReference type="EMBL" id="MET3588886.1"/>
    </source>
</evidence>
<dbReference type="RefSeq" id="WP_354532495.1">
    <property type="nucleotide sequence ID" value="NZ_JALJRA010000043.1"/>
</dbReference>
<dbReference type="Proteomes" id="UP001549031">
    <property type="component" value="Unassembled WGS sequence"/>
</dbReference>
<dbReference type="InterPro" id="IPR027843">
    <property type="entry name" value="DUF4440"/>
</dbReference>
<name>A0ABV2HEA7_9HYPH</name>
<accession>A0ABV2HEA7</accession>
<dbReference type="Gene3D" id="3.10.450.50">
    <property type="match status" value="1"/>
</dbReference>